<dbReference type="PANTHER" id="PTHR45982">
    <property type="entry name" value="REGULATOR OF CHROMOSOME CONDENSATION"/>
    <property type="match status" value="1"/>
</dbReference>
<dbReference type="SUPFAM" id="SSF50985">
    <property type="entry name" value="RCC1/BLIP-II"/>
    <property type="match status" value="2"/>
</dbReference>
<feature type="domain" description="RCC1-like" evidence="5">
    <location>
        <begin position="776"/>
        <end position="1014"/>
    </location>
</feature>
<protein>
    <submittedName>
        <fullName evidence="7">Uncharacterized protein LOC108560363</fullName>
    </submittedName>
</protein>
<evidence type="ECO:0000259" key="5">
    <source>
        <dbReference type="Pfam" id="PF25390"/>
    </source>
</evidence>
<feature type="repeat" description="RCC1" evidence="3">
    <location>
        <begin position="792"/>
        <end position="846"/>
    </location>
</feature>
<evidence type="ECO:0000256" key="3">
    <source>
        <dbReference type="PROSITE-ProRule" id="PRU00235"/>
    </source>
</evidence>
<dbReference type="SUPFAM" id="SSF50978">
    <property type="entry name" value="WD40 repeat-like"/>
    <property type="match status" value="1"/>
</dbReference>
<dbReference type="PRINTS" id="PR00633">
    <property type="entry name" value="RCCNDNSATION"/>
</dbReference>
<organism evidence="6 7">
    <name type="scientific">Nicrophorus vespilloides</name>
    <name type="common">Boreal carrion beetle</name>
    <dbReference type="NCBI Taxonomy" id="110193"/>
    <lineage>
        <taxon>Eukaryota</taxon>
        <taxon>Metazoa</taxon>
        <taxon>Ecdysozoa</taxon>
        <taxon>Arthropoda</taxon>
        <taxon>Hexapoda</taxon>
        <taxon>Insecta</taxon>
        <taxon>Pterygota</taxon>
        <taxon>Neoptera</taxon>
        <taxon>Endopterygota</taxon>
        <taxon>Coleoptera</taxon>
        <taxon>Polyphaga</taxon>
        <taxon>Staphyliniformia</taxon>
        <taxon>Silphidae</taxon>
        <taxon>Nicrophorinae</taxon>
        <taxon>Nicrophorus</taxon>
    </lineage>
</organism>
<name>A0ABM1MFL9_NICVS</name>
<feature type="region of interest" description="Disordered" evidence="4">
    <location>
        <begin position="249"/>
        <end position="278"/>
    </location>
</feature>
<keyword evidence="2" id="KW-0677">Repeat</keyword>
<feature type="repeat" description="RCC1" evidence="3">
    <location>
        <begin position="846"/>
        <end position="898"/>
    </location>
</feature>
<accession>A0ABM1MFL9</accession>
<dbReference type="InterPro" id="IPR000408">
    <property type="entry name" value="Reg_chr_condens"/>
</dbReference>
<dbReference type="InterPro" id="IPR009091">
    <property type="entry name" value="RCC1/BLIP-II"/>
</dbReference>
<evidence type="ECO:0000256" key="4">
    <source>
        <dbReference type="SAM" id="MobiDB-lite"/>
    </source>
</evidence>
<dbReference type="PROSITE" id="PS00626">
    <property type="entry name" value="RCC1_2"/>
    <property type="match status" value="1"/>
</dbReference>
<dbReference type="Pfam" id="PF25390">
    <property type="entry name" value="WD40_RLD"/>
    <property type="match status" value="1"/>
</dbReference>
<dbReference type="PANTHER" id="PTHR45982:SF1">
    <property type="entry name" value="REGULATOR OF CHROMOSOME CONDENSATION"/>
    <property type="match status" value="1"/>
</dbReference>
<dbReference type="PROSITE" id="PS50012">
    <property type="entry name" value="RCC1_3"/>
    <property type="match status" value="4"/>
</dbReference>
<feature type="repeat" description="RCC1" evidence="3">
    <location>
        <begin position="949"/>
        <end position="1004"/>
    </location>
</feature>
<dbReference type="Proteomes" id="UP000695000">
    <property type="component" value="Unplaced"/>
</dbReference>
<dbReference type="Gene3D" id="2.130.10.30">
    <property type="entry name" value="Regulator of chromosome condensation 1/beta-lactamase-inhibitor protein II"/>
    <property type="match status" value="2"/>
</dbReference>
<proteinExistence type="predicted"/>
<feature type="repeat" description="RCC1" evidence="3">
    <location>
        <begin position="899"/>
        <end position="948"/>
    </location>
</feature>
<evidence type="ECO:0000313" key="6">
    <source>
        <dbReference type="Proteomes" id="UP000695000"/>
    </source>
</evidence>
<keyword evidence="1" id="KW-0344">Guanine-nucleotide releasing factor</keyword>
<evidence type="ECO:0000313" key="7">
    <source>
        <dbReference type="RefSeq" id="XP_017773369.1"/>
    </source>
</evidence>
<dbReference type="RefSeq" id="XP_017773369.1">
    <property type="nucleotide sequence ID" value="XM_017917880.1"/>
</dbReference>
<keyword evidence="6" id="KW-1185">Reference proteome</keyword>
<sequence>MAQATLQDLFELQCVLRNVQIIRCARVENGVKQLLALVTSNGEIVLHYTFGELPAVIKRIPWLTETAKSIEALCFDPFANWLLVVTQDSSLYIIPALSLVDKKQKVDCKWSLSDVTHFSKHQNVPEFKPKCVIWWQTLDCNQNALVGYENGNIALISLTDGRCIGVCSVTDSVRQLYVCQDNSLDSIFLLINGESGQQWRLVLEHHSTGYQWPPDAAVVCDDSTRSRLYSLKQMGVDKLVSLKQRIVDGGKHHSRRNSQTSDTASESSHSEHSNHSSHSVPELLPHLCDTYFSPQYARSRYLFCAFYKPSSLLTVHTVDVESAPLYVHKLPPRSDWLLLTDKLIYIINSQYNAVSIVSAHLSECKLEGDSEFNEDSLIGHFSVENERILNIYKVTDTTLLKGRKDNKKEKSYSLPKTVDELNIPKMKIDTCVIVTNNSVYRIIVRSSPIKKFITFVNEDWNLIKAERLALVFGLNMQQLFESCGDLLIGNHSFHQGLMLYKQSKVHLLKRVLKLAVSADCKALLKYINLCLSTSKVDMSMATKIHIGNLAVMAHTEMVLRHPGHLRTIYTKDFMTFLCYEEYYDQVLAVNVACQAGHWNVVTLLARSRGLQPEVVAALSQVIQSARSIRESEGGFLYALSEPCLTQSLLIYPSYSLIILHYVRNNLHLFPVDILRRFTVQLDPSQPCALPVVSKIFQNNHGNKGSGLDSTLDSVEYEPPSCSGALVKEFIECFILVVLTLIDKDDDKKYDISLLEKTKGCGYHGDQQQVLKELPRLHPLSCGYEHAAVVRNNCVYTMGLATSGCLGLGPLLTQSSSSKLVQTLADLKVKVISVSCGRRHTLALTNFGVYAWGSNAHGQLGLGSSVQESPYPQMITTLFDKRIVDVEAGQYHSTALTVTGQVYTWGWGIHGQLGHGTCNNEFVPRLLDFNMTVKQTAAGHAHTLILTSDGKTYGFGSNLFGQLGSCNVDSSKTTIPIWVLVMPDIYTPIERISTAYFHNVAVRADQEVYTWGANPQEVRMCQSKFSQKLNVYGSKPYEPWKASLNIYSSGNQKSVDECSVGYRHSALLHGGKLLWGCSRDGELCEPKIREQDLLRGMHQKFMHVSCGPDFIMAVENCGKVLAWGNNHMAQTILGKSFDDHRHSEGKVVIMRNTKRIIKIPSSVPANSEGYPVEVPGLPTLAINYGTEDEREEAKRLPFYAILTVENRRRPYHIYTKPLTKTNFNPEFLCTVPHLTIGQRTLHYVLETYHGHYDAESVLSKCLELRNHQAASKLSILDGHFGDSLAYQLQTFKSFMDSSSLQLKSSNNGYDLNILGDLRKNEFNGIRFEFGALNSPPQHILSSSSSLDSIRQWGDDLDHQGGRESPCQMAEMGDIKQSMTQYVQSVRNDGTITTISKVIEEKPRYQKTLITIDTEVDAMYKDARTREVIKTAALLVEFYIRKTYNSENHILMQNILLKCIEFWLNGGLPVTILEMVLLKNMDKYFYPLSILLFCKNFNNNLGEEIAENERPSSARFLKEFSTKFCLELCSMVLENVNKA</sequence>
<dbReference type="GeneID" id="108560363"/>
<dbReference type="InterPro" id="IPR036322">
    <property type="entry name" value="WD40_repeat_dom_sf"/>
</dbReference>
<dbReference type="InterPro" id="IPR051553">
    <property type="entry name" value="Ran_GTPase-activating"/>
</dbReference>
<evidence type="ECO:0000256" key="2">
    <source>
        <dbReference type="ARBA" id="ARBA00022737"/>
    </source>
</evidence>
<reference evidence="7" key="1">
    <citation type="submission" date="2025-08" db="UniProtKB">
        <authorList>
            <consortium name="RefSeq"/>
        </authorList>
    </citation>
    <scope>IDENTIFICATION</scope>
    <source>
        <tissue evidence="7">Whole Larva</tissue>
    </source>
</reference>
<evidence type="ECO:0000256" key="1">
    <source>
        <dbReference type="ARBA" id="ARBA00022658"/>
    </source>
</evidence>
<dbReference type="InterPro" id="IPR058923">
    <property type="entry name" value="RCC1-like_dom"/>
</dbReference>
<gene>
    <name evidence="7" type="primary">LOC108560363</name>
</gene>